<dbReference type="Gene3D" id="3.30.160.60">
    <property type="entry name" value="Classic Zinc Finger"/>
    <property type="match status" value="3"/>
</dbReference>
<feature type="region of interest" description="Disordered" evidence="11">
    <location>
        <begin position="1"/>
        <end position="20"/>
    </location>
</feature>
<evidence type="ECO:0000256" key="9">
    <source>
        <dbReference type="ARBA" id="ARBA00023242"/>
    </source>
</evidence>
<dbReference type="PROSITE" id="PS00028">
    <property type="entry name" value="ZINC_FINGER_C2H2_1"/>
    <property type="match status" value="2"/>
</dbReference>
<keyword evidence="5 10" id="KW-0863">Zinc-finger</keyword>
<evidence type="ECO:0000256" key="7">
    <source>
        <dbReference type="ARBA" id="ARBA00023015"/>
    </source>
</evidence>
<evidence type="ECO:0000256" key="3">
    <source>
        <dbReference type="ARBA" id="ARBA00022723"/>
    </source>
</evidence>
<keyword evidence="9" id="KW-0539">Nucleus</keyword>
<keyword evidence="7" id="KW-0805">Transcription regulation</keyword>
<dbReference type="PANTHER" id="PTHR16515">
    <property type="entry name" value="PR DOMAIN ZINC FINGER PROTEIN"/>
    <property type="match status" value="1"/>
</dbReference>
<evidence type="ECO:0000259" key="12">
    <source>
        <dbReference type="PROSITE" id="PS50157"/>
    </source>
</evidence>
<feature type="domain" description="C2H2-type" evidence="12">
    <location>
        <begin position="49"/>
        <end position="76"/>
    </location>
</feature>
<dbReference type="EMBL" id="OX597842">
    <property type="protein sequence ID" value="CAI9743545.1"/>
    <property type="molecule type" value="Genomic_DNA"/>
</dbReference>
<proteinExistence type="inferred from homology"/>
<dbReference type="InterPro" id="IPR013087">
    <property type="entry name" value="Znf_C2H2_type"/>
</dbReference>
<dbReference type="FunFam" id="3.30.160.60:FF:002343">
    <property type="entry name" value="Zinc finger protein 33A"/>
    <property type="match status" value="1"/>
</dbReference>
<dbReference type="GO" id="GO:0010468">
    <property type="term" value="P:regulation of gene expression"/>
    <property type="evidence" value="ECO:0007669"/>
    <property type="project" value="TreeGrafter"/>
</dbReference>
<comment type="subcellular location">
    <subcellularLocation>
        <location evidence="1">Nucleus</location>
    </subcellularLocation>
</comment>
<dbReference type="Proteomes" id="UP001162480">
    <property type="component" value="Chromosome 29"/>
</dbReference>
<dbReference type="SUPFAM" id="SSF57667">
    <property type="entry name" value="beta-beta-alpha zinc fingers"/>
    <property type="match status" value="1"/>
</dbReference>
<sequence length="106" mass="12199">MSSDNLKRKRNNKNEEGKTSYDCDTCGKLFSRKTNLLTHRRIHTGEKPYHCDTCGRSFSENQGLSRHRRVHTGEKPYHCDICGKSKGLDLREICVGINSLKDDKEN</sequence>
<dbReference type="GO" id="GO:0008270">
    <property type="term" value="F:zinc ion binding"/>
    <property type="evidence" value="ECO:0007669"/>
    <property type="project" value="UniProtKB-KW"/>
</dbReference>
<evidence type="ECO:0000313" key="13">
    <source>
        <dbReference type="EMBL" id="CAI9743545.1"/>
    </source>
</evidence>
<keyword evidence="8" id="KW-0804">Transcription</keyword>
<evidence type="ECO:0000256" key="1">
    <source>
        <dbReference type="ARBA" id="ARBA00004123"/>
    </source>
</evidence>
<dbReference type="FunFam" id="3.30.160.60:FF:000056">
    <property type="entry name" value="Zinc finger and SCAN domain-containing 20"/>
    <property type="match status" value="1"/>
</dbReference>
<dbReference type="PROSITE" id="PS50157">
    <property type="entry name" value="ZINC_FINGER_C2H2_2"/>
    <property type="match status" value="2"/>
</dbReference>
<dbReference type="InterPro" id="IPR050331">
    <property type="entry name" value="Zinc_finger"/>
</dbReference>
<accession>A0AA36BZH9</accession>
<dbReference type="SMART" id="SM00355">
    <property type="entry name" value="ZnF_C2H2"/>
    <property type="match status" value="2"/>
</dbReference>
<dbReference type="AlphaFoldDB" id="A0AA36BZH9"/>
<evidence type="ECO:0000256" key="8">
    <source>
        <dbReference type="ARBA" id="ARBA00023163"/>
    </source>
</evidence>
<keyword evidence="6" id="KW-0862">Zinc</keyword>
<keyword evidence="3" id="KW-0479">Metal-binding</keyword>
<dbReference type="InterPro" id="IPR036236">
    <property type="entry name" value="Znf_C2H2_sf"/>
</dbReference>
<evidence type="ECO:0000256" key="5">
    <source>
        <dbReference type="ARBA" id="ARBA00022771"/>
    </source>
</evidence>
<protein>
    <submittedName>
        <fullName evidence="13">Zinc finger 271-like</fullName>
    </submittedName>
</protein>
<reference evidence="13" key="1">
    <citation type="submission" date="2023-08" db="EMBL/GenBank/DDBJ databases">
        <authorList>
            <person name="Alioto T."/>
            <person name="Alioto T."/>
            <person name="Gomez Garrido J."/>
        </authorList>
    </citation>
    <scope>NUCLEOTIDE SEQUENCE</scope>
</reference>
<dbReference type="GO" id="GO:0005634">
    <property type="term" value="C:nucleus"/>
    <property type="evidence" value="ECO:0007669"/>
    <property type="project" value="UniProtKB-SubCell"/>
</dbReference>
<dbReference type="Pfam" id="PF00096">
    <property type="entry name" value="zf-C2H2"/>
    <property type="match status" value="2"/>
</dbReference>
<evidence type="ECO:0000313" key="14">
    <source>
        <dbReference type="Proteomes" id="UP001162480"/>
    </source>
</evidence>
<dbReference type="PANTHER" id="PTHR16515:SF49">
    <property type="entry name" value="GASTRULA ZINC FINGER PROTEIN XLCGF49.1-LIKE-RELATED"/>
    <property type="match status" value="1"/>
</dbReference>
<gene>
    <name evidence="13" type="ORF">OCTVUL_1B030072</name>
</gene>
<organism evidence="13 14">
    <name type="scientific">Octopus vulgaris</name>
    <name type="common">Common octopus</name>
    <dbReference type="NCBI Taxonomy" id="6645"/>
    <lineage>
        <taxon>Eukaryota</taxon>
        <taxon>Metazoa</taxon>
        <taxon>Spiralia</taxon>
        <taxon>Lophotrochozoa</taxon>
        <taxon>Mollusca</taxon>
        <taxon>Cephalopoda</taxon>
        <taxon>Coleoidea</taxon>
        <taxon>Octopodiformes</taxon>
        <taxon>Octopoda</taxon>
        <taxon>Incirrata</taxon>
        <taxon>Octopodidae</taxon>
        <taxon>Octopus</taxon>
    </lineage>
</organism>
<evidence type="ECO:0000256" key="11">
    <source>
        <dbReference type="SAM" id="MobiDB-lite"/>
    </source>
</evidence>
<name>A0AA36BZH9_OCTVU</name>
<evidence type="ECO:0000256" key="2">
    <source>
        <dbReference type="ARBA" id="ARBA00006991"/>
    </source>
</evidence>
<evidence type="ECO:0000256" key="6">
    <source>
        <dbReference type="ARBA" id="ARBA00022833"/>
    </source>
</evidence>
<keyword evidence="14" id="KW-1185">Reference proteome</keyword>
<keyword evidence="4" id="KW-0677">Repeat</keyword>
<comment type="similarity">
    <text evidence="2">Belongs to the krueppel C2H2-type zinc-finger protein family.</text>
</comment>
<evidence type="ECO:0000256" key="4">
    <source>
        <dbReference type="ARBA" id="ARBA00022737"/>
    </source>
</evidence>
<feature type="domain" description="C2H2-type" evidence="12">
    <location>
        <begin position="21"/>
        <end position="48"/>
    </location>
</feature>
<evidence type="ECO:0000256" key="10">
    <source>
        <dbReference type="PROSITE-ProRule" id="PRU00042"/>
    </source>
</evidence>